<keyword evidence="15" id="KW-0472">Membrane</keyword>
<dbReference type="CDD" id="cd16922">
    <property type="entry name" value="HATPase_EvgS-ArcB-TorS-like"/>
    <property type="match status" value="1"/>
</dbReference>
<keyword evidence="7" id="KW-0418">Kinase</keyword>
<dbReference type="PANTHER" id="PTHR45339">
    <property type="entry name" value="HYBRID SIGNAL TRANSDUCTION HISTIDINE KINASE J"/>
    <property type="match status" value="1"/>
</dbReference>
<dbReference type="SUPFAM" id="SSF55874">
    <property type="entry name" value="ATPase domain of HSP90 chaperone/DNA topoisomerase II/histidine kinase"/>
    <property type="match status" value="1"/>
</dbReference>
<evidence type="ECO:0000313" key="23">
    <source>
        <dbReference type="Proteomes" id="UP000190102"/>
    </source>
</evidence>
<dbReference type="SUPFAM" id="SSF47384">
    <property type="entry name" value="Homodimeric domain of signal transducing histidine kinase"/>
    <property type="match status" value="1"/>
</dbReference>
<evidence type="ECO:0000259" key="18">
    <source>
        <dbReference type="PROSITE" id="PS50112"/>
    </source>
</evidence>
<dbReference type="PROSITE" id="PS50113">
    <property type="entry name" value="PAC"/>
    <property type="match status" value="1"/>
</dbReference>
<dbReference type="InterPro" id="IPR005467">
    <property type="entry name" value="His_kinase_dom"/>
</dbReference>
<feature type="modified residue" description="4-aspartylphosphate" evidence="13">
    <location>
        <position position="838"/>
    </location>
</feature>
<evidence type="ECO:0000256" key="2">
    <source>
        <dbReference type="ARBA" id="ARBA00004370"/>
    </source>
</evidence>
<protein>
    <recommendedName>
        <fullName evidence="11">Sensory/regulatory protein RpfC</fullName>
        <ecNumber evidence="3">2.7.13.3</ecNumber>
    </recommendedName>
</protein>
<dbReference type="InterPro" id="IPR001789">
    <property type="entry name" value="Sig_transdc_resp-reg_receiver"/>
</dbReference>
<evidence type="ECO:0000256" key="9">
    <source>
        <dbReference type="ARBA" id="ARBA00023012"/>
    </source>
</evidence>
<evidence type="ECO:0000256" key="8">
    <source>
        <dbReference type="ARBA" id="ARBA00022840"/>
    </source>
</evidence>
<dbReference type="SMART" id="SM00387">
    <property type="entry name" value="HATPase_c"/>
    <property type="match status" value="1"/>
</dbReference>
<dbReference type="FunFam" id="1.10.287.130:FF:000002">
    <property type="entry name" value="Two-component osmosensing histidine kinase"/>
    <property type="match status" value="1"/>
</dbReference>
<evidence type="ECO:0000256" key="7">
    <source>
        <dbReference type="ARBA" id="ARBA00022777"/>
    </source>
</evidence>
<evidence type="ECO:0000256" key="13">
    <source>
        <dbReference type="PROSITE-ProRule" id="PRU00169"/>
    </source>
</evidence>
<feature type="domain" description="PAS" evidence="18">
    <location>
        <begin position="366"/>
        <end position="436"/>
    </location>
</feature>
<feature type="domain" description="PAC" evidence="19">
    <location>
        <begin position="313"/>
        <end position="365"/>
    </location>
</feature>
<dbReference type="Gene3D" id="1.10.287.130">
    <property type="match status" value="1"/>
</dbReference>
<evidence type="ECO:0000259" key="21">
    <source>
        <dbReference type="PROSITE" id="PS50894"/>
    </source>
</evidence>
<dbReference type="Pfam" id="PF01627">
    <property type="entry name" value="Hpt"/>
    <property type="match status" value="1"/>
</dbReference>
<dbReference type="SMART" id="SM00388">
    <property type="entry name" value="HisKA"/>
    <property type="match status" value="1"/>
</dbReference>
<reference evidence="23" key="1">
    <citation type="submission" date="2017-02" db="EMBL/GenBank/DDBJ databases">
        <authorList>
            <person name="Varghese N."/>
            <person name="Submissions S."/>
        </authorList>
    </citation>
    <scope>NUCLEOTIDE SEQUENCE [LARGE SCALE GENOMIC DNA]</scope>
    <source>
        <strain evidence="23">ATCC BAA-34</strain>
    </source>
</reference>
<evidence type="ECO:0000256" key="3">
    <source>
        <dbReference type="ARBA" id="ARBA00012438"/>
    </source>
</evidence>
<accession>A0A1T4NXK1</accession>
<dbReference type="CDD" id="cd00082">
    <property type="entry name" value="HisKA"/>
    <property type="match status" value="1"/>
</dbReference>
<keyword evidence="5" id="KW-0808">Transferase</keyword>
<evidence type="ECO:0000256" key="14">
    <source>
        <dbReference type="SAM" id="Coils"/>
    </source>
</evidence>
<dbReference type="InterPro" id="IPR008207">
    <property type="entry name" value="Sig_transdc_His_kin_Hpt_dom"/>
</dbReference>
<comment type="subcellular location">
    <subcellularLocation>
        <location evidence="2">Membrane</location>
    </subcellularLocation>
</comment>
<feature type="domain" description="Histidine kinase" evidence="16">
    <location>
        <begin position="536"/>
        <end position="759"/>
    </location>
</feature>
<evidence type="ECO:0000256" key="5">
    <source>
        <dbReference type="ARBA" id="ARBA00022679"/>
    </source>
</evidence>
<gene>
    <name evidence="22" type="ORF">SAMN02745119_01761</name>
</gene>
<evidence type="ECO:0000256" key="4">
    <source>
        <dbReference type="ARBA" id="ARBA00022553"/>
    </source>
</evidence>
<evidence type="ECO:0000256" key="12">
    <source>
        <dbReference type="PROSITE-ProRule" id="PRU00110"/>
    </source>
</evidence>
<dbReference type="PROSITE" id="PS50885">
    <property type="entry name" value="HAMP"/>
    <property type="match status" value="1"/>
</dbReference>
<dbReference type="InterPro" id="IPR000700">
    <property type="entry name" value="PAS-assoc_C"/>
</dbReference>
<dbReference type="InterPro" id="IPR013656">
    <property type="entry name" value="PAS_4"/>
</dbReference>
<comment type="subunit">
    <text evidence="10">At low DSF concentrations, interacts with RpfF.</text>
</comment>
<dbReference type="PROSITE" id="PS50112">
    <property type="entry name" value="PAS"/>
    <property type="match status" value="2"/>
</dbReference>
<feature type="modified residue" description="Phosphohistidine" evidence="12">
    <location>
        <position position="986"/>
    </location>
</feature>
<dbReference type="Pfam" id="PF00072">
    <property type="entry name" value="Response_reg"/>
    <property type="match status" value="1"/>
</dbReference>
<name>A0A1T4NXK1_9BACT</name>
<feature type="domain" description="HPt" evidence="21">
    <location>
        <begin position="947"/>
        <end position="1040"/>
    </location>
</feature>
<keyword evidence="4 13" id="KW-0597">Phosphoprotein</keyword>
<evidence type="ECO:0000259" key="17">
    <source>
        <dbReference type="PROSITE" id="PS50110"/>
    </source>
</evidence>
<dbReference type="InterPro" id="IPR003660">
    <property type="entry name" value="HAMP_dom"/>
</dbReference>
<dbReference type="Gene3D" id="3.40.50.2300">
    <property type="match status" value="1"/>
</dbReference>
<dbReference type="AlphaFoldDB" id="A0A1T4NXK1"/>
<evidence type="ECO:0000256" key="11">
    <source>
        <dbReference type="ARBA" id="ARBA00068150"/>
    </source>
</evidence>
<keyword evidence="8" id="KW-0067">ATP-binding</keyword>
<keyword evidence="15" id="KW-1133">Transmembrane helix</keyword>
<dbReference type="EC" id="2.7.13.3" evidence="3"/>
<dbReference type="PROSITE" id="PS50109">
    <property type="entry name" value="HIS_KIN"/>
    <property type="match status" value="1"/>
</dbReference>
<dbReference type="CDD" id="cd06225">
    <property type="entry name" value="HAMP"/>
    <property type="match status" value="1"/>
</dbReference>
<evidence type="ECO:0000259" key="19">
    <source>
        <dbReference type="PROSITE" id="PS50113"/>
    </source>
</evidence>
<dbReference type="InterPro" id="IPR004358">
    <property type="entry name" value="Sig_transdc_His_kin-like_C"/>
</dbReference>
<evidence type="ECO:0000256" key="6">
    <source>
        <dbReference type="ARBA" id="ARBA00022741"/>
    </source>
</evidence>
<dbReference type="InterPro" id="IPR011006">
    <property type="entry name" value="CheY-like_superfamily"/>
</dbReference>
<dbReference type="InterPro" id="IPR035965">
    <property type="entry name" value="PAS-like_dom_sf"/>
</dbReference>
<dbReference type="Gene3D" id="6.10.340.10">
    <property type="match status" value="1"/>
</dbReference>
<dbReference type="SMART" id="SM00304">
    <property type="entry name" value="HAMP"/>
    <property type="match status" value="1"/>
</dbReference>
<dbReference type="FunFam" id="3.30.565.10:FF:000010">
    <property type="entry name" value="Sensor histidine kinase RcsC"/>
    <property type="match status" value="1"/>
</dbReference>
<dbReference type="RefSeq" id="WP_078790061.1">
    <property type="nucleotide sequence ID" value="NZ_FUWR01000008.1"/>
</dbReference>
<evidence type="ECO:0000259" key="16">
    <source>
        <dbReference type="PROSITE" id="PS50109"/>
    </source>
</evidence>
<dbReference type="Pfam" id="PF00672">
    <property type="entry name" value="HAMP"/>
    <property type="match status" value="1"/>
</dbReference>
<dbReference type="Gene3D" id="1.20.120.160">
    <property type="entry name" value="HPT domain"/>
    <property type="match status" value="1"/>
</dbReference>
<keyword evidence="23" id="KW-1185">Reference proteome</keyword>
<dbReference type="Pfam" id="PF00512">
    <property type="entry name" value="HisKA"/>
    <property type="match status" value="1"/>
</dbReference>
<feature type="domain" description="PAS" evidence="18">
    <location>
        <begin position="240"/>
        <end position="294"/>
    </location>
</feature>
<proteinExistence type="predicted"/>
<dbReference type="Pfam" id="PF13426">
    <property type="entry name" value="PAS_9"/>
    <property type="match status" value="1"/>
</dbReference>
<evidence type="ECO:0000256" key="10">
    <source>
        <dbReference type="ARBA" id="ARBA00064003"/>
    </source>
</evidence>
<dbReference type="CDD" id="cd00088">
    <property type="entry name" value="HPT"/>
    <property type="match status" value="1"/>
</dbReference>
<dbReference type="InterPro" id="IPR003594">
    <property type="entry name" value="HATPase_dom"/>
</dbReference>
<dbReference type="InterPro" id="IPR036641">
    <property type="entry name" value="HPT_dom_sf"/>
</dbReference>
<dbReference type="SUPFAM" id="SSF55785">
    <property type="entry name" value="PYP-like sensor domain (PAS domain)"/>
    <property type="match status" value="2"/>
</dbReference>
<dbReference type="SUPFAM" id="SSF52172">
    <property type="entry name" value="CheY-like"/>
    <property type="match status" value="1"/>
</dbReference>
<feature type="domain" description="HAMP" evidence="20">
    <location>
        <begin position="183"/>
        <end position="235"/>
    </location>
</feature>
<dbReference type="InterPro" id="IPR036097">
    <property type="entry name" value="HisK_dim/P_sf"/>
</dbReference>
<sequence length="1129" mass="123921">MTIRTQLIILVLIPLLCALTAVGGNLYLQRLTLLTDKATAQTAPLVSELNDFIQFLQEPAPGSGKTARYHLQAARNRISSLTVDLKPFHSSADELQLIKQLHDGPPRLSKQLDQVTRGSSNLSSRGAALLAQEIKGLLPIINQLNSYYASTLQTRNQQINTLNRILLLTAAIWPLLFSLLLYRTLARPLSQLKDAVAAITRGELSYRLTCQSSSELGRLATAFNKMAETRQRAESTARDAESRLKDIFDNLHMITVCLETNGAINYCNDYLLQVTGYRRHELIGKNWFDLFIPDPEPVKQVFNQMVTKGEIVHHFQNAILTKSGGQRMVAWNNTLTHDSLGGISGVTSIGSDITEQHAAEQALEQSQRTLRSLVDGNPESLYLVDRTGTILIANTTFARRIGKELPQIIDSTLGELFSPEVAQERRSKIEEVFKTGMPLVFSDTRDLWQFEHHLNPVSTLDGTIVSVSILTIDVTEQRRVAGDLQKANQLLQSNNEKLEQRVAERTAELARLNNELTQARDAAEGASRSKSEFLANMSHEIRTPMNAILGLVHLALQTDLNHKQREYLDTVSNSAQSLLGIINDILDVSKIESGRFQMEKTGFSLEGVVARSIALLAFKAKDKGVMLEQQVAADVPDALVGDPLRLEQVLVNLLGNAVKFTESGTITLKIQRGAAQSNPEQLALEISISDTGIGMDEQTLARLFKPFSQGDTSTTRTHGGTGLGLTICRHLVEMMGGSISVISSPGKGSCFSFSAVFNINATVSTRRGIKADRAALIQRYQSLKGLHLLVAEDHPINRQIAREILEVVGIQVETADNGREAVAFMQDYGESIDLILMDIQMPIMDGYEATREIRQRYSRNRLPIVAMTAHALNEERERCLSSGMNEHLPKPIVVEKLYELLARMTDRTPETASTDELTHEADGLSDQLPELLPGITQEAALARVNGNKRLLGQLIRLFAQEQQGIASEVRHLMADNDPASAARLVHGLKGVAGNLAADRLHIAAANLESALKKQDLKAAEALLPLFEAALDEVCTTAALLTEPSKSSSGSGSGSPAEIAALLGELQHLFELHSLDVTTPLNRLQSLLPAEDDRPLLAALTDATQRLDYQQALMLLHSLAEKTGTCKESP</sequence>
<dbReference type="GO" id="GO:0000155">
    <property type="term" value="F:phosphorelay sensor kinase activity"/>
    <property type="evidence" value="ECO:0007669"/>
    <property type="project" value="InterPro"/>
</dbReference>
<keyword evidence="15" id="KW-0812">Transmembrane</keyword>
<comment type="catalytic activity">
    <reaction evidence="1">
        <text>ATP + protein L-histidine = ADP + protein N-phospho-L-histidine.</text>
        <dbReference type="EC" id="2.7.13.3"/>
    </reaction>
</comment>
<dbReference type="STRING" id="115783.SAMN02745119_01761"/>
<dbReference type="NCBIfam" id="TIGR00229">
    <property type="entry name" value="sensory_box"/>
    <property type="match status" value="2"/>
</dbReference>
<dbReference type="SMART" id="SM00448">
    <property type="entry name" value="REC"/>
    <property type="match status" value="1"/>
</dbReference>
<dbReference type="Pfam" id="PF02518">
    <property type="entry name" value="HATPase_c"/>
    <property type="match status" value="1"/>
</dbReference>
<dbReference type="InterPro" id="IPR003661">
    <property type="entry name" value="HisK_dim/P_dom"/>
</dbReference>
<dbReference type="Gene3D" id="3.30.450.20">
    <property type="entry name" value="PAS domain"/>
    <property type="match status" value="2"/>
</dbReference>
<dbReference type="Pfam" id="PF08448">
    <property type="entry name" value="PAS_4"/>
    <property type="match status" value="1"/>
</dbReference>
<feature type="domain" description="Response regulatory" evidence="17">
    <location>
        <begin position="787"/>
        <end position="905"/>
    </location>
</feature>
<evidence type="ECO:0000256" key="1">
    <source>
        <dbReference type="ARBA" id="ARBA00000085"/>
    </source>
</evidence>
<dbReference type="GO" id="GO:0005886">
    <property type="term" value="C:plasma membrane"/>
    <property type="evidence" value="ECO:0007669"/>
    <property type="project" value="UniProtKB-SubCell"/>
</dbReference>
<dbReference type="GO" id="GO:0005524">
    <property type="term" value="F:ATP binding"/>
    <property type="evidence" value="ECO:0007669"/>
    <property type="project" value="UniProtKB-KW"/>
</dbReference>
<dbReference type="InterPro" id="IPR036890">
    <property type="entry name" value="HATPase_C_sf"/>
</dbReference>
<dbReference type="PROSITE" id="PS50110">
    <property type="entry name" value="RESPONSE_REGULATORY"/>
    <property type="match status" value="1"/>
</dbReference>
<dbReference type="InterPro" id="IPR000014">
    <property type="entry name" value="PAS"/>
</dbReference>
<evidence type="ECO:0000259" key="20">
    <source>
        <dbReference type="PROSITE" id="PS50885"/>
    </source>
</evidence>
<evidence type="ECO:0000256" key="15">
    <source>
        <dbReference type="SAM" id="Phobius"/>
    </source>
</evidence>
<dbReference type="OrthoDB" id="9758705at2"/>
<dbReference type="PANTHER" id="PTHR45339:SF3">
    <property type="entry name" value="HISTIDINE KINASE"/>
    <property type="match status" value="1"/>
</dbReference>
<evidence type="ECO:0000313" key="22">
    <source>
        <dbReference type="EMBL" id="SJZ83528.1"/>
    </source>
</evidence>
<dbReference type="PRINTS" id="PR00344">
    <property type="entry name" value="BCTRLSENSOR"/>
</dbReference>
<feature type="transmembrane region" description="Helical" evidence="15">
    <location>
        <begin position="6"/>
        <end position="28"/>
    </location>
</feature>
<dbReference type="SMART" id="SM00091">
    <property type="entry name" value="PAS"/>
    <property type="match status" value="2"/>
</dbReference>
<keyword evidence="6" id="KW-0547">Nucleotide-binding</keyword>
<dbReference type="PROSITE" id="PS50894">
    <property type="entry name" value="HPT"/>
    <property type="match status" value="1"/>
</dbReference>
<dbReference type="CDD" id="cd00130">
    <property type="entry name" value="PAS"/>
    <property type="match status" value="2"/>
</dbReference>
<keyword evidence="14" id="KW-0175">Coiled coil</keyword>
<dbReference type="SUPFAM" id="SSF158472">
    <property type="entry name" value="HAMP domain-like"/>
    <property type="match status" value="1"/>
</dbReference>
<dbReference type="Proteomes" id="UP000190102">
    <property type="component" value="Unassembled WGS sequence"/>
</dbReference>
<dbReference type="CDD" id="cd17546">
    <property type="entry name" value="REC_hyHK_CKI1_RcsC-like"/>
    <property type="match status" value="1"/>
</dbReference>
<dbReference type="Gene3D" id="3.30.565.10">
    <property type="entry name" value="Histidine kinase-like ATPase, C-terminal domain"/>
    <property type="match status" value="1"/>
</dbReference>
<dbReference type="SUPFAM" id="SSF47226">
    <property type="entry name" value="Histidine-containing phosphotransfer domain, HPT domain"/>
    <property type="match status" value="1"/>
</dbReference>
<keyword evidence="9" id="KW-0902">Two-component regulatory system</keyword>
<dbReference type="EMBL" id="FUWR01000008">
    <property type="protein sequence ID" value="SJZ83528.1"/>
    <property type="molecule type" value="Genomic_DNA"/>
</dbReference>
<organism evidence="22 23">
    <name type="scientific">Trichlorobacter thiogenes</name>
    <dbReference type="NCBI Taxonomy" id="115783"/>
    <lineage>
        <taxon>Bacteria</taxon>
        <taxon>Pseudomonadati</taxon>
        <taxon>Thermodesulfobacteriota</taxon>
        <taxon>Desulfuromonadia</taxon>
        <taxon>Geobacterales</taxon>
        <taxon>Geobacteraceae</taxon>
        <taxon>Trichlorobacter</taxon>
    </lineage>
</organism>
<feature type="coiled-coil region" evidence="14">
    <location>
        <begin position="223"/>
        <end position="250"/>
    </location>
</feature>
<feature type="coiled-coil region" evidence="14">
    <location>
        <begin position="481"/>
        <end position="529"/>
    </location>
</feature>